<dbReference type="InterPro" id="IPR050248">
    <property type="entry name" value="Polysacc_deacetylase_ArnD"/>
</dbReference>
<protein>
    <recommendedName>
        <fullName evidence="2">NodB homology domain-containing protein</fullName>
    </recommendedName>
</protein>
<accession>A0A0G4H6H2</accession>
<evidence type="ECO:0000313" key="4">
    <source>
        <dbReference type="Proteomes" id="UP000041254"/>
    </source>
</evidence>
<dbReference type="PANTHER" id="PTHR10587:SF137">
    <property type="entry name" value="4-DEOXY-4-FORMAMIDO-L-ARABINOSE-PHOSPHOUNDECAPRENOL DEFORMYLASE ARND-RELATED"/>
    <property type="match status" value="1"/>
</dbReference>
<keyword evidence="4" id="KW-1185">Reference proteome</keyword>
<proteinExistence type="predicted"/>
<dbReference type="SUPFAM" id="SSF88713">
    <property type="entry name" value="Glycoside hydrolase/deacetylase"/>
    <property type="match status" value="1"/>
</dbReference>
<dbReference type="InterPro" id="IPR011330">
    <property type="entry name" value="Glyco_hydro/deAcase_b/a-brl"/>
</dbReference>
<dbReference type="AlphaFoldDB" id="A0A0G4H6H2"/>
<evidence type="ECO:0000313" key="3">
    <source>
        <dbReference type="EMBL" id="CEM39214.1"/>
    </source>
</evidence>
<feature type="compositionally biased region" description="Polar residues" evidence="1">
    <location>
        <begin position="354"/>
        <end position="365"/>
    </location>
</feature>
<dbReference type="EMBL" id="CDMY01001028">
    <property type="protein sequence ID" value="CEM39214.1"/>
    <property type="molecule type" value="Genomic_DNA"/>
</dbReference>
<dbReference type="PROSITE" id="PS51677">
    <property type="entry name" value="NODB"/>
    <property type="match status" value="1"/>
</dbReference>
<dbReference type="STRING" id="1169540.A0A0G4H6H2"/>
<dbReference type="GO" id="GO:0005975">
    <property type="term" value="P:carbohydrate metabolic process"/>
    <property type="evidence" value="ECO:0007669"/>
    <property type="project" value="InterPro"/>
</dbReference>
<dbReference type="OrthoDB" id="337644at2759"/>
<dbReference type="InParanoid" id="A0A0G4H6H2"/>
<gene>
    <name evidence="3" type="ORF">Vbra_6639</name>
</gene>
<feature type="region of interest" description="Disordered" evidence="1">
    <location>
        <begin position="348"/>
        <end position="396"/>
    </location>
</feature>
<dbReference type="Gene3D" id="3.20.20.370">
    <property type="entry name" value="Glycoside hydrolase/deacetylase"/>
    <property type="match status" value="1"/>
</dbReference>
<dbReference type="PANTHER" id="PTHR10587">
    <property type="entry name" value="GLYCOSYL TRANSFERASE-RELATED"/>
    <property type="match status" value="1"/>
</dbReference>
<dbReference type="VEuPathDB" id="CryptoDB:Vbra_6639"/>
<organism evidence="3 4">
    <name type="scientific">Vitrella brassicaformis (strain CCMP3155)</name>
    <dbReference type="NCBI Taxonomy" id="1169540"/>
    <lineage>
        <taxon>Eukaryota</taxon>
        <taxon>Sar</taxon>
        <taxon>Alveolata</taxon>
        <taxon>Colpodellida</taxon>
        <taxon>Vitrellaceae</taxon>
        <taxon>Vitrella</taxon>
    </lineage>
</organism>
<dbReference type="InterPro" id="IPR002509">
    <property type="entry name" value="NODB_dom"/>
</dbReference>
<reference evidence="3 4" key="1">
    <citation type="submission" date="2014-11" db="EMBL/GenBank/DDBJ databases">
        <authorList>
            <person name="Zhu J."/>
            <person name="Qi W."/>
            <person name="Song R."/>
        </authorList>
    </citation>
    <scope>NUCLEOTIDE SEQUENCE [LARGE SCALE GENOMIC DNA]</scope>
</reference>
<dbReference type="GO" id="GO:0004099">
    <property type="term" value="F:chitin deacetylase activity"/>
    <property type="evidence" value="ECO:0007669"/>
    <property type="project" value="UniProtKB-ARBA"/>
</dbReference>
<evidence type="ECO:0000259" key="2">
    <source>
        <dbReference type="PROSITE" id="PS51677"/>
    </source>
</evidence>
<dbReference type="Pfam" id="PF01522">
    <property type="entry name" value="Polysacc_deac_1"/>
    <property type="match status" value="1"/>
</dbReference>
<name>A0A0G4H6H2_VITBC</name>
<dbReference type="Proteomes" id="UP000041254">
    <property type="component" value="Unassembled WGS sequence"/>
</dbReference>
<feature type="region of interest" description="Disordered" evidence="1">
    <location>
        <begin position="275"/>
        <end position="301"/>
    </location>
</feature>
<evidence type="ECO:0000256" key="1">
    <source>
        <dbReference type="SAM" id="MobiDB-lite"/>
    </source>
</evidence>
<feature type="domain" description="NodB homology" evidence="2">
    <location>
        <begin position="77"/>
        <end position="267"/>
    </location>
</feature>
<sequence length="396" mass="43631">MVANDLQDCDVGGRFPRMSSKASGGALPSLLPSRSHITKWAWRSLHTWGSRWALAASAYLPFLPQSKCVFYFDIQKPVIALTIDDAPGSDESVSFQLLDCLKDNGVKATFFIISSHVDGQESVVRRMVEDGHELANHMTHDKPAHRLDEATFERLLLQCESVLNQFVPDFKERQLKWYRPPMGLASEVMHRVLAKHRYTSALGDVYPLDVNLQEHPTFLRDFVHDHAKPGSIVILHFPSATFRAENLWVLKQVVPQLTAKFECVTLSELHDIAKAEGDNGSNKPPTKREKETVRSSSLPEAIASDPSLLHSAQSAIDVDAAAAQPPAARRALSPFLSFQSMSRLGVNHNRKAKNSTSSRSPSPQLASLEGDRGGVGAVGCWPLARSGSLRGREAGK</sequence>